<comment type="cofactor">
    <cofactor evidence="1">
        <name>Mg(2+)</name>
        <dbReference type="ChEBI" id="CHEBI:18420"/>
    </cofactor>
</comment>
<dbReference type="AlphaFoldDB" id="A0A0R1WCC5"/>
<evidence type="ECO:0000256" key="8">
    <source>
        <dbReference type="ARBA" id="ARBA00023264"/>
    </source>
</evidence>
<dbReference type="NCBIfam" id="TIGR00147">
    <property type="entry name" value="YegS/Rv2252/BmrU family lipid kinase"/>
    <property type="match status" value="1"/>
</dbReference>
<name>A0A0R1WCC5_9LACO</name>
<dbReference type="GO" id="GO:0008654">
    <property type="term" value="P:phospholipid biosynthetic process"/>
    <property type="evidence" value="ECO:0007669"/>
    <property type="project" value="UniProtKB-KW"/>
</dbReference>
<keyword evidence="11" id="KW-1185">Reference proteome</keyword>
<evidence type="ECO:0000256" key="5">
    <source>
        <dbReference type="ARBA" id="ARBA00022777"/>
    </source>
</evidence>
<dbReference type="InterPro" id="IPR017438">
    <property type="entry name" value="ATP-NAD_kinase_N"/>
</dbReference>
<dbReference type="InterPro" id="IPR005218">
    <property type="entry name" value="Diacylglycerol/lipid_kinase"/>
</dbReference>
<evidence type="ECO:0000313" key="11">
    <source>
        <dbReference type="Proteomes" id="UP000051820"/>
    </source>
</evidence>
<accession>A0A0R1WCC5</accession>
<dbReference type="SUPFAM" id="SSF111331">
    <property type="entry name" value="NAD kinase/diacylglycerol kinase-like"/>
    <property type="match status" value="1"/>
</dbReference>
<dbReference type="Proteomes" id="UP000051820">
    <property type="component" value="Unassembled WGS sequence"/>
</dbReference>
<dbReference type="Pfam" id="PF00781">
    <property type="entry name" value="DAGK_cat"/>
    <property type="match status" value="1"/>
</dbReference>
<evidence type="ECO:0000256" key="2">
    <source>
        <dbReference type="ARBA" id="ARBA00005983"/>
    </source>
</evidence>
<keyword evidence="8" id="KW-1208">Phospholipid metabolism</keyword>
<keyword evidence="7" id="KW-0443">Lipid metabolism</keyword>
<evidence type="ECO:0000256" key="6">
    <source>
        <dbReference type="ARBA" id="ARBA00022840"/>
    </source>
</evidence>
<dbReference type="GO" id="GO:0005524">
    <property type="term" value="F:ATP binding"/>
    <property type="evidence" value="ECO:0007669"/>
    <property type="project" value="UniProtKB-KW"/>
</dbReference>
<evidence type="ECO:0000256" key="1">
    <source>
        <dbReference type="ARBA" id="ARBA00001946"/>
    </source>
</evidence>
<gene>
    <name evidence="10" type="ORF">FD16_GL002282</name>
</gene>
<evidence type="ECO:0000313" key="10">
    <source>
        <dbReference type="EMBL" id="KRM12531.1"/>
    </source>
</evidence>
<dbReference type="Pfam" id="PF19279">
    <property type="entry name" value="YegS_C"/>
    <property type="match status" value="1"/>
</dbReference>
<dbReference type="STRING" id="1423807.FD16_GL002282"/>
<dbReference type="InterPro" id="IPR001206">
    <property type="entry name" value="Diacylglycerol_kinase_cat_dom"/>
</dbReference>
<protein>
    <submittedName>
        <fullName evidence="10">Diacylglycerol kinase family protein</fullName>
    </submittedName>
</protein>
<comment type="similarity">
    <text evidence="2">Belongs to the diacylglycerol/lipid kinase family.</text>
</comment>
<evidence type="ECO:0000256" key="3">
    <source>
        <dbReference type="ARBA" id="ARBA00022679"/>
    </source>
</evidence>
<dbReference type="eggNOG" id="COG1597">
    <property type="taxonomic scope" value="Bacteria"/>
</dbReference>
<dbReference type="InterPro" id="IPR016064">
    <property type="entry name" value="NAD/diacylglycerol_kinase_sf"/>
</dbReference>
<dbReference type="RefSeq" id="WP_010622401.1">
    <property type="nucleotide sequence ID" value="NZ_AZGF01000007.1"/>
</dbReference>
<evidence type="ECO:0000256" key="4">
    <source>
        <dbReference type="ARBA" id="ARBA00022741"/>
    </source>
</evidence>
<proteinExistence type="inferred from homology"/>
<organism evidence="10 11">
    <name type="scientific">Paucilactobacillus suebicus DSM 5007 = KCTC 3549</name>
    <dbReference type="NCBI Taxonomy" id="1423807"/>
    <lineage>
        <taxon>Bacteria</taxon>
        <taxon>Bacillati</taxon>
        <taxon>Bacillota</taxon>
        <taxon>Bacilli</taxon>
        <taxon>Lactobacillales</taxon>
        <taxon>Lactobacillaceae</taxon>
        <taxon>Paucilactobacillus</taxon>
    </lineage>
</organism>
<keyword evidence="7" id="KW-0444">Lipid biosynthesis</keyword>
<dbReference type="InterPro" id="IPR050187">
    <property type="entry name" value="Lipid_Phosphate_FormReg"/>
</dbReference>
<feature type="domain" description="DAGKc" evidence="9">
    <location>
        <begin position="1"/>
        <end position="139"/>
    </location>
</feature>
<dbReference type="GO" id="GO:0016301">
    <property type="term" value="F:kinase activity"/>
    <property type="evidence" value="ECO:0007669"/>
    <property type="project" value="UniProtKB-KW"/>
</dbReference>
<dbReference type="PANTHER" id="PTHR12358:SF54">
    <property type="entry name" value="SPHINGOSINE KINASE RELATED PROTEIN"/>
    <property type="match status" value="1"/>
</dbReference>
<dbReference type="PROSITE" id="PS50146">
    <property type="entry name" value="DAGK"/>
    <property type="match status" value="1"/>
</dbReference>
<keyword evidence="4" id="KW-0547">Nucleotide-binding</keyword>
<dbReference type="EMBL" id="AZGF01000007">
    <property type="protein sequence ID" value="KRM12531.1"/>
    <property type="molecule type" value="Genomic_DNA"/>
</dbReference>
<evidence type="ECO:0000256" key="7">
    <source>
        <dbReference type="ARBA" id="ARBA00023209"/>
    </source>
</evidence>
<dbReference type="Gene3D" id="3.40.50.10330">
    <property type="entry name" value="Probable inorganic polyphosphate/atp-NAD kinase, domain 1"/>
    <property type="match status" value="1"/>
</dbReference>
<evidence type="ECO:0000259" key="9">
    <source>
        <dbReference type="PROSITE" id="PS50146"/>
    </source>
</evidence>
<sequence length="319" mass="36079">MHFAIILNEFAGSGNAQNVWEKQIKPELEKGQVDYQVKSTQHPGHAEYLAEQYIKYSTDHEHIVILVIGGDGTLHQALNGSMKATEGTNEKIPLAYIPAGSGNDFARGIKMSAKPLIALRQVLDCQKPNTIDIGNFSENIKNETGYFINNIGIGFDAAIVSRTNASAHKKSFNKFHVGSLSYMASIISVLYNQEPFQLMVRIGQHRDLYQNAFLVTTSNHPYFGGGVRILPNANVHSGELELIVIERKNWLILLWLGILLLFKRHLRSHWVHYYKAKEIQVTTTSLEFGQIDGEELGNRFYDLQMKISKYPFWIDTSIK</sequence>
<dbReference type="Gene3D" id="2.60.200.40">
    <property type="match status" value="1"/>
</dbReference>
<dbReference type="PATRIC" id="fig|1423807.3.peg.2349"/>
<dbReference type="InterPro" id="IPR045540">
    <property type="entry name" value="YegS/DAGK_C"/>
</dbReference>
<keyword evidence="7" id="KW-0594">Phospholipid biosynthesis</keyword>
<dbReference type="PANTHER" id="PTHR12358">
    <property type="entry name" value="SPHINGOSINE KINASE"/>
    <property type="match status" value="1"/>
</dbReference>
<keyword evidence="5 10" id="KW-0418">Kinase</keyword>
<comment type="caution">
    <text evidence="10">The sequence shown here is derived from an EMBL/GenBank/DDBJ whole genome shotgun (WGS) entry which is preliminary data.</text>
</comment>
<dbReference type="SMART" id="SM00046">
    <property type="entry name" value="DAGKc"/>
    <property type="match status" value="1"/>
</dbReference>
<keyword evidence="6" id="KW-0067">ATP-binding</keyword>
<keyword evidence="3" id="KW-0808">Transferase</keyword>
<reference evidence="10 11" key="1">
    <citation type="journal article" date="2015" name="Genome Announc.">
        <title>Expanding the biotechnology potential of lactobacilli through comparative genomics of 213 strains and associated genera.</title>
        <authorList>
            <person name="Sun Z."/>
            <person name="Harris H.M."/>
            <person name="McCann A."/>
            <person name="Guo C."/>
            <person name="Argimon S."/>
            <person name="Zhang W."/>
            <person name="Yang X."/>
            <person name="Jeffery I.B."/>
            <person name="Cooney J.C."/>
            <person name="Kagawa T.F."/>
            <person name="Liu W."/>
            <person name="Song Y."/>
            <person name="Salvetti E."/>
            <person name="Wrobel A."/>
            <person name="Rasinkangas P."/>
            <person name="Parkhill J."/>
            <person name="Rea M.C."/>
            <person name="O'Sullivan O."/>
            <person name="Ritari J."/>
            <person name="Douillard F.P."/>
            <person name="Paul Ross R."/>
            <person name="Yang R."/>
            <person name="Briner A.E."/>
            <person name="Felis G.E."/>
            <person name="de Vos W.M."/>
            <person name="Barrangou R."/>
            <person name="Klaenhammer T.R."/>
            <person name="Caufield P.W."/>
            <person name="Cui Y."/>
            <person name="Zhang H."/>
            <person name="O'Toole P.W."/>
        </authorList>
    </citation>
    <scope>NUCLEOTIDE SEQUENCE [LARGE SCALE GENOMIC DNA]</scope>
    <source>
        <strain evidence="10 11">DSM 5007</strain>
    </source>
</reference>